<gene>
    <name evidence="2" type="ORF">IW254_001083</name>
</gene>
<evidence type="ECO:0000313" key="3">
    <source>
        <dbReference type="Proteomes" id="UP000658613"/>
    </source>
</evidence>
<dbReference type="RefSeq" id="WP_196824566.1">
    <property type="nucleotide sequence ID" value="NZ_CP046980.1"/>
</dbReference>
<keyword evidence="3" id="KW-1185">Reference proteome</keyword>
<protein>
    <recommendedName>
        <fullName evidence="4">PemK-like protein</fullName>
    </recommendedName>
</protein>
<name>A0A931GXP6_9CORY</name>
<feature type="region of interest" description="Disordered" evidence="1">
    <location>
        <begin position="1"/>
        <end position="28"/>
    </location>
</feature>
<proteinExistence type="predicted"/>
<dbReference type="AlphaFoldDB" id="A0A931GXP6"/>
<reference evidence="2" key="1">
    <citation type="submission" date="2020-11" db="EMBL/GenBank/DDBJ databases">
        <title>Sequencing the genomes of 1000 actinobacteria strains.</title>
        <authorList>
            <person name="Klenk H.-P."/>
        </authorList>
    </citation>
    <scope>NUCLEOTIDE SEQUENCE</scope>
    <source>
        <strain evidence="2">DSM 45632</strain>
    </source>
</reference>
<accession>A0A931GXP6</accession>
<dbReference type="Proteomes" id="UP000658613">
    <property type="component" value="Unassembled WGS sequence"/>
</dbReference>
<dbReference type="Pfam" id="PF02452">
    <property type="entry name" value="PemK_toxin"/>
    <property type="match status" value="1"/>
</dbReference>
<dbReference type="EMBL" id="JADOUE010000001">
    <property type="protein sequence ID" value="MBG6122114.1"/>
    <property type="molecule type" value="Genomic_DNA"/>
</dbReference>
<feature type="compositionally biased region" description="Basic and acidic residues" evidence="1">
    <location>
        <begin position="1"/>
        <end position="11"/>
    </location>
</feature>
<evidence type="ECO:0000313" key="2">
    <source>
        <dbReference type="EMBL" id="MBG6122114.1"/>
    </source>
</evidence>
<organism evidence="2 3">
    <name type="scientific">Corynebacterium aquatimens</name>
    <dbReference type="NCBI Taxonomy" id="1190508"/>
    <lineage>
        <taxon>Bacteria</taxon>
        <taxon>Bacillati</taxon>
        <taxon>Actinomycetota</taxon>
        <taxon>Actinomycetes</taxon>
        <taxon>Mycobacteriales</taxon>
        <taxon>Corynebacteriaceae</taxon>
        <taxon>Corynebacterium</taxon>
    </lineage>
</organism>
<comment type="caution">
    <text evidence="2">The sequence shown here is derived from an EMBL/GenBank/DDBJ whole genome shotgun (WGS) entry which is preliminary data.</text>
</comment>
<evidence type="ECO:0000256" key="1">
    <source>
        <dbReference type="SAM" id="MobiDB-lite"/>
    </source>
</evidence>
<dbReference type="GO" id="GO:0003677">
    <property type="term" value="F:DNA binding"/>
    <property type="evidence" value="ECO:0007669"/>
    <property type="project" value="InterPro"/>
</dbReference>
<evidence type="ECO:0008006" key="4">
    <source>
        <dbReference type="Google" id="ProtNLM"/>
    </source>
</evidence>
<dbReference type="InterPro" id="IPR003477">
    <property type="entry name" value="PemK-like"/>
</dbReference>
<sequence>MIRSWRAHDGATNEPPHAKHRLDRRRRDTSALDQGLDLLNERLGNTSEKLSDLPVAHIEVIPTATMSRNIFYAPDMDGQAESGEVVWFSPPTDPPQERSMLVVGRDRHEVLGLLISANENHTDDEDWLPIGSGEWQASGTPCWVRLDKVLSIPEDNVRRRGTLFPPRRFERIADSLRKRFDWS</sequence>